<dbReference type="InterPro" id="IPR003207">
    <property type="entry name" value="Ppandiol/glycerol_DeHydtase_su"/>
</dbReference>
<dbReference type="AlphaFoldDB" id="A0A0R2EGM0"/>
<evidence type="ECO:0000313" key="2">
    <source>
        <dbReference type="Proteomes" id="UP000051442"/>
    </source>
</evidence>
<dbReference type="RefSeq" id="WP_054734602.1">
    <property type="nucleotide sequence ID" value="NZ_AYZM01000178.1"/>
</dbReference>
<dbReference type="OrthoDB" id="3732589at2"/>
<dbReference type="PATRIC" id="fig|1423804.4.peg.3117"/>
<accession>A0A0R2EGM0</accession>
<gene>
    <name evidence="1" type="ORF">FD14_GL002895</name>
</gene>
<sequence length="170" mass="18490">MSEVDDLVAKIVGQLQSGNTSSATTAAPAASGKELGGADYPLYQKHPDLIKTPTGKNVDEITMSNVVNGNITPKDMRITPDTLRLQGQIAANAGRPAIQRNFERAAELTGIPDDRVLELYEELRPFRSTKQGLLDTAAELKNKYNAPICAGWFEEAATNYEKNKKLKGDN</sequence>
<dbReference type="Gene3D" id="1.10.1510.20">
    <property type="entry name" value="Propanediol/glycerol dehydratase, small subunit"/>
    <property type="match status" value="1"/>
</dbReference>
<name>A0A0R2EGM0_9LACO</name>
<dbReference type="NCBIfam" id="NF011972">
    <property type="entry name" value="PRK15443.1-3"/>
    <property type="match status" value="1"/>
</dbReference>
<proteinExistence type="predicted"/>
<dbReference type="Pfam" id="PF02287">
    <property type="entry name" value="Dehydratase_SU"/>
    <property type="match status" value="1"/>
</dbReference>
<dbReference type="Proteomes" id="UP000051442">
    <property type="component" value="Unassembled WGS sequence"/>
</dbReference>
<organism evidence="1 2">
    <name type="scientific">Secundilactobacillus similis DSM 23365 = JCM 2765</name>
    <dbReference type="NCBI Taxonomy" id="1423804"/>
    <lineage>
        <taxon>Bacteria</taxon>
        <taxon>Bacillati</taxon>
        <taxon>Bacillota</taxon>
        <taxon>Bacilli</taxon>
        <taxon>Lactobacillales</taxon>
        <taxon>Lactobacillaceae</taxon>
        <taxon>Secundilactobacillus</taxon>
    </lineage>
</organism>
<keyword evidence="2" id="KW-1185">Reference proteome</keyword>
<comment type="caution">
    <text evidence="1">The sequence shown here is derived from an EMBL/GenBank/DDBJ whole genome shotgun (WGS) entry which is preliminary data.</text>
</comment>
<dbReference type="STRING" id="1423804.FD14_GL002895"/>
<dbReference type="EMBL" id="AYZM01000178">
    <property type="protein sequence ID" value="KRN15552.1"/>
    <property type="molecule type" value="Genomic_DNA"/>
</dbReference>
<evidence type="ECO:0000313" key="1">
    <source>
        <dbReference type="EMBL" id="KRN15552.1"/>
    </source>
</evidence>
<dbReference type="PIRSF" id="PIRSF018505">
    <property type="entry name" value="Prpndl_dhdrts_sm"/>
    <property type="match status" value="1"/>
</dbReference>
<protein>
    <submittedName>
        <fullName evidence="1">B12-dependent diol dehydratase small subunit</fullName>
    </submittedName>
</protein>
<reference evidence="1 2" key="1">
    <citation type="journal article" date="2015" name="Genome Announc.">
        <title>Expanding the biotechnology potential of lactobacilli through comparative genomics of 213 strains and associated genera.</title>
        <authorList>
            <person name="Sun Z."/>
            <person name="Harris H.M."/>
            <person name="McCann A."/>
            <person name="Guo C."/>
            <person name="Argimon S."/>
            <person name="Zhang W."/>
            <person name="Yang X."/>
            <person name="Jeffery I.B."/>
            <person name="Cooney J.C."/>
            <person name="Kagawa T.F."/>
            <person name="Liu W."/>
            <person name="Song Y."/>
            <person name="Salvetti E."/>
            <person name="Wrobel A."/>
            <person name="Rasinkangas P."/>
            <person name="Parkhill J."/>
            <person name="Rea M.C."/>
            <person name="O'Sullivan O."/>
            <person name="Ritari J."/>
            <person name="Douillard F.P."/>
            <person name="Paul Ross R."/>
            <person name="Yang R."/>
            <person name="Briner A.E."/>
            <person name="Felis G.E."/>
            <person name="de Vos W.M."/>
            <person name="Barrangou R."/>
            <person name="Klaenhammer T.R."/>
            <person name="Caufield P.W."/>
            <person name="Cui Y."/>
            <person name="Zhang H."/>
            <person name="O'Toole P.W."/>
        </authorList>
    </citation>
    <scope>NUCLEOTIDE SEQUENCE [LARGE SCALE GENOMIC DNA]</scope>
    <source>
        <strain evidence="1 2">DSM 23365</strain>
    </source>
</reference>
<dbReference type="SUPFAM" id="SSF47148">
    <property type="entry name" value="Diol dehydratase, gamma subunit"/>
    <property type="match status" value="1"/>
</dbReference>
<dbReference type="InterPro" id="IPR036091">
    <property type="entry name" value="Prodiol/glycerol_DeHase__sf_su"/>
</dbReference>